<dbReference type="InterPro" id="IPR036188">
    <property type="entry name" value="FAD/NAD-bd_sf"/>
</dbReference>
<dbReference type="GO" id="GO:0016491">
    <property type="term" value="F:oxidoreductase activity"/>
    <property type="evidence" value="ECO:0007669"/>
    <property type="project" value="UniProtKB-KW"/>
</dbReference>
<feature type="domain" description="FAD dependent oxidoreductase" evidence="2">
    <location>
        <begin position="3"/>
        <end position="43"/>
    </location>
</feature>
<accession>A0A1B2EBA2</accession>
<dbReference type="InterPro" id="IPR006076">
    <property type="entry name" value="FAD-dep_OxRdtase"/>
</dbReference>
<dbReference type="KEGG" id="moc:BB934_02120"/>
<sequence>MARVAVVGAGVVGVASAYLLSRAGHDVTLVGRNAGPAIGASPAKCPHLLSLAAHGFGQACDRRNRP</sequence>
<dbReference type="AlphaFoldDB" id="A0A1B2EBA2"/>
<keyword evidence="1" id="KW-0560">Oxidoreductase</keyword>
<proteinExistence type="predicted"/>
<reference evidence="3" key="1">
    <citation type="submission" date="2016-07" db="EMBL/GenBank/DDBJ databases">
        <title>Microvirga ossetica sp. nov. a new species of rhizobia isolated from root nodules of the legume species Vicia alpestris Steven originated from North Ossetia region in the Caucasus.</title>
        <authorList>
            <person name="Safronova V.I."/>
            <person name="Kuznetsova I.G."/>
            <person name="Sazanova A.L."/>
            <person name="Belimov A."/>
            <person name="Andronov E."/>
            <person name="Osledkin Y.S."/>
            <person name="Onishchuk O.P."/>
            <person name="Kurchak O.N."/>
            <person name="Shaposhnikov A.I."/>
            <person name="Willems A."/>
            <person name="Tikhonovich I.A."/>
        </authorList>
    </citation>
    <scope>NUCLEOTIDE SEQUENCE [LARGE SCALE GENOMIC DNA]</scope>
    <source>
        <strain evidence="3">V5/3M</strain>
    </source>
</reference>
<gene>
    <name evidence="3" type="ORF">BB934_02120</name>
</gene>
<name>A0A1B2EBA2_9HYPH</name>
<evidence type="ECO:0000256" key="1">
    <source>
        <dbReference type="ARBA" id="ARBA00023002"/>
    </source>
</evidence>
<organism evidence="3">
    <name type="scientific">Microvirga ossetica</name>
    <dbReference type="NCBI Taxonomy" id="1882682"/>
    <lineage>
        <taxon>Bacteria</taxon>
        <taxon>Pseudomonadati</taxon>
        <taxon>Pseudomonadota</taxon>
        <taxon>Alphaproteobacteria</taxon>
        <taxon>Hyphomicrobiales</taxon>
        <taxon>Methylobacteriaceae</taxon>
        <taxon>Microvirga</taxon>
    </lineage>
</organism>
<dbReference type="EMBL" id="CP016616">
    <property type="protein sequence ID" value="ANY77162.1"/>
    <property type="molecule type" value="Genomic_DNA"/>
</dbReference>
<evidence type="ECO:0000313" key="3">
    <source>
        <dbReference type="EMBL" id="ANY77162.1"/>
    </source>
</evidence>
<dbReference type="SUPFAM" id="SSF51905">
    <property type="entry name" value="FAD/NAD(P)-binding domain"/>
    <property type="match status" value="1"/>
</dbReference>
<evidence type="ECO:0000259" key="2">
    <source>
        <dbReference type="Pfam" id="PF01266"/>
    </source>
</evidence>
<dbReference type="Pfam" id="PF01266">
    <property type="entry name" value="DAO"/>
    <property type="match status" value="1"/>
</dbReference>
<protein>
    <recommendedName>
        <fullName evidence="2">FAD dependent oxidoreductase domain-containing protein</fullName>
    </recommendedName>
</protein>
<dbReference type="Gene3D" id="3.50.50.60">
    <property type="entry name" value="FAD/NAD(P)-binding domain"/>
    <property type="match status" value="1"/>
</dbReference>